<accession>A0ABS1DPW0</accession>
<keyword evidence="1" id="KW-0732">Signal</keyword>
<sequence>MKTKQWALALILTAAMGAATARSVPLVEPERVLLPTTAQTQAPRSADSVRAAIISGAQSLGWVVLKDEPGKLQLKYNKQNKHEVVIDAIYDAEGYQLKYVSSINMNYSGLDTGAEIHPGYNRWIANLIKTIGLVSQ</sequence>
<evidence type="ECO:0000256" key="1">
    <source>
        <dbReference type="SAM" id="SignalP"/>
    </source>
</evidence>
<proteinExistence type="predicted"/>
<dbReference type="RefSeq" id="WP_200377469.1">
    <property type="nucleotide sequence ID" value="NZ_NRRU01000001.1"/>
</dbReference>
<reference evidence="2" key="1">
    <citation type="submission" date="2017-08" db="EMBL/GenBank/DDBJ databases">
        <authorList>
            <person name="Imhoff J.F."/>
            <person name="Rahn T."/>
            <person name="Kuenzel S."/>
            <person name="Neulinger S.C."/>
        </authorList>
    </citation>
    <scope>NUCLEOTIDE SEQUENCE</scope>
    <source>
        <strain evidence="2">IM 151</strain>
    </source>
</reference>
<reference evidence="2" key="2">
    <citation type="journal article" date="2020" name="Microorganisms">
        <title>Osmotic Adaptation and Compatible Solute Biosynthesis of Phototrophic Bacteria as Revealed from Genome Analyses.</title>
        <authorList>
            <person name="Imhoff J.F."/>
            <person name="Rahn T."/>
            <person name="Kunzel S."/>
            <person name="Keller A."/>
            <person name="Neulinger S.C."/>
        </authorList>
    </citation>
    <scope>NUCLEOTIDE SEQUENCE</scope>
    <source>
        <strain evidence="2">IM 151</strain>
    </source>
</reference>
<protein>
    <recommendedName>
        <fullName evidence="4">Lipoprotein</fullName>
    </recommendedName>
</protein>
<gene>
    <name evidence="2" type="ORF">CKO43_00175</name>
</gene>
<dbReference type="Proteomes" id="UP001041814">
    <property type="component" value="Unassembled WGS sequence"/>
</dbReference>
<feature type="chain" id="PRO_5046856904" description="Lipoprotein" evidence="1">
    <location>
        <begin position="22"/>
        <end position="136"/>
    </location>
</feature>
<dbReference type="EMBL" id="NRRU01000001">
    <property type="protein sequence ID" value="MBK1711196.1"/>
    <property type="molecule type" value="Genomic_DNA"/>
</dbReference>
<comment type="caution">
    <text evidence="2">The sequence shown here is derived from an EMBL/GenBank/DDBJ whole genome shotgun (WGS) entry which is preliminary data.</text>
</comment>
<name>A0ABS1DPW0_RUBGE</name>
<evidence type="ECO:0000313" key="2">
    <source>
        <dbReference type="EMBL" id="MBK1711196.1"/>
    </source>
</evidence>
<evidence type="ECO:0008006" key="4">
    <source>
        <dbReference type="Google" id="ProtNLM"/>
    </source>
</evidence>
<keyword evidence="3" id="KW-1185">Reference proteome</keyword>
<feature type="signal peptide" evidence="1">
    <location>
        <begin position="1"/>
        <end position="21"/>
    </location>
</feature>
<evidence type="ECO:0000313" key="3">
    <source>
        <dbReference type="Proteomes" id="UP001041814"/>
    </source>
</evidence>
<organism evidence="2 3">
    <name type="scientific">Rubrivivax gelatinosus</name>
    <name type="common">Rhodocyclus gelatinosus</name>
    <name type="synonym">Rhodopseudomonas gelatinosa</name>
    <dbReference type="NCBI Taxonomy" id="28068"/>
    <lineage>
        <taxon>Bacteria</taxon>
        <taxon>Pseudomonadati</taxon>
        <taxon>Pseudomonadota</taxon>
        <taxon>Betaproteobacteria</taxon>
        <taxon>Burkholderiales</taxon>
        <taxon>Sphaerotilaceae</taxon>
        <taxon>Rubrivivax</taxon>
    </lineage>
</organism>